<accession>A0A7W9UM67</accession>
<name>A0A7W9UM67_9NOCA</name>
<reference evidence="1 2" key="1">
    <citation type="submission" date="2020-08" db="EMBL/GenBank/DDBJ databases">
        <title>Sequencing the genomes of 1000 actinobacteria strains.</title>
        <authorList>
            <person name="Klenk H.-P."/>
        </authorList>
    </citation>
    <scope>NUCLEOTIDE SEQUENCE [LARGE SCALE GENOMIC DNA]</scope>
    <source>
        <strain evidence="1 2">DSM 43582</strain>
    </source>
</reference>
<evidence type="ECO:0000313" key="2">
    <source>
        <dbReference type="Proteomes" id="UP000540412"/>
    </source>
</evidence>
<organism evidence="1 2">
    <name type="scientific">Nocardia transvalensis</name>
    <dbReference type="NCBI Taxonomy" id="37333"/>
    <lineage>
        <taxon>Bacteria</taxon>
        <taxon>Bacillati</taxon>
        <taxon>Actinomycetota</taxon>
        <taxon>Actinomycetes</taxon>
        <taxon>Mycobacteriales</taxon>
        <taxon>Nocardiaceae</taxon>
        <taxon>Nocardia</taxon>
    </lineage>
</organism>
<proteinExistence type="predicted"/>
<evidence type="ECO:0000313" key="1">
    <source>
        <dbReference type="EMBL" id="MBB5917460.1"/>
    </source>
</evidence>
<dbReference type="AlphaFoldDB" id="A0A7W9UM67"/>
<dbReference type="Proteomes" id="UP000540412">
    <property type="component" value="Unassembled WGS sequence"/>
</dbReference>
<keyword evidence="2" id="KW-1185">Reference proteome</keyword>
<dbReference type="EMBL" id="JACHIT010000002">
    <property type="protein sequence ID" value="MBB5917460.1"/>
    <property type="molecule type" value="Genomic_DNA"/>
</dbReference>
<sequence>MLLRLLSSEDSTRAAGVAVDGASGVPQLAVITGGSR</sequence>
<gene>
    <name evidence="1" type="ORF">BJY24_006372</name>
</gene>
<protein>
    <submittedName>
        <fullName evidence="1">Uncharacterized protein</fullName>
    </submittedName>
</protein>
<comment type="caution">
    <text evidence="1">The sequence shown here is derived from an EMBL/GenBank/DDBJ whole genome shotgun (WGS) entry which is preliminary data.</text>
</comment>